<dbReference type="NCBIfam" id="NF037995">
    <property type="entry name" value="TRAP_S1"/>
    <property type="match status" value="1"/>
</dbReference>
<dbReference type="RefSeq" id="WP_067382695.1">
    <property type="nucleotide sequence ID" value="NZ_CP015839.1"/>
</dbReference>
<dbReference type="PANTHER" id="PTHR33376:SF5">
    <property type="entry name" value="EXTRACYTOPLASMIC SOLUTE RECEPTOR PROTEIN"/>
    <property type="match status" value="1"/>
</dbReference>
<dbReference type="InterPro" id="IPR038404">
    <property type="entry name" value="TRAP_DctP_sf"/>
</dbReference>
<dbReference type="InterPro" id="IPR018389">
    <property type="entry name" value="DctP_fam"/>
</dbReference>
<dbReference type="SUPFAM" id="SSF53850">
    <property type="entry name" value="Periplasmic binding protein-like II"/>
    <property type="match status" value="1"/>
</dbReference>
<dbReference type="STRING" id="1821621.A8C75_12345"/>
<keyword evidence="1 2" id="KW-0732">Signal</keyword>
<evidence type="ECO:0000256" key="1">
    <source>
        <dbReference type="ARBA" id="ARBA00022729"/>
    </source>
</evidence>
<reference evidence="4" key="1">
    <citation type="submission" date="2016-05" db="EMBL/GenBank/DDBJ databases">
        <authorList>
            <person name="Baek K."/>
            <person name="Yang S.-J."/>
        </authorList>
    </citation>
    <scope>NUCLEOTIDE SEQUENCE [LARGE SCALE GENOMIC DNA]</scope>
    <source>
        <strain evidence="4">ST58-10</strain>
    </source>
</reference>
<organism evidence="3 4">
    <name type="scientific">Marinobacterium aestuarii</name>
    <dbReference type="NCBI Taxonomy" id="1821621"/>
    <lineage>
        <taxon>Bacteria</taxon>
        <taxon>Pseudomonadati</taxon>
        <taxon>Pseudomonadota</taxon>
        <taxon>Gammaproteobacteria</taxon>
        <taxon>Oceanospirillales</taxon>
        <taxon>Oceanospirillaceae</taxon>
        <taxon>Marinobacterium</taxon>
    </lineage>
</organism>
<dbReference type="OrthoDB" id="9794826at2"/>
<protein>
    <submittedName>
        <fullName evidence="3">C4-dicarboxylate ABC transporter</fullName>
    </submittedName>
</protein>
<evidence type="ECO:0000313" key="4">
    <source>
        <dbReference type="Proteomes" id="UP000078070"/>
    </source>
</evidence>
<name>A0A1A9EYH2_9GAMM</name>
<reference evidence="3 4" key="2">
    <citation type="journal article" date="2018" name="Int. J. Syst. Evol. Microbiol.">
        <title>Marinobacterium aestuarii sp. nov., a benzene-degrading marine bacterium isolated from estuary sediment.</title>
        <authorList>
            <person name="Bae S.S."/>
            <person name="Jung J."/>
            <person name="Chung D."/>
            <person name="Baek K."/>
        </authorList>
    </citation>
    <scope>NUCLEOTIDE SEQUENCE [LARGE SCALE GENOMIC DNA]</scope>
    <source>
        <strain evidence="3 4">ST58-10</strain>
    </source>
</reference>
<dbReference type="Pfam" id="PF03480">
    <property type="entry name" value="DctP"/>
    <property type="match status" value="1"/>
</dbReference>
<accession>A0A1A9EYH2</accession>
<dbReference type="PANTHER" id="PTHR33376">
    <property type="match status" value="1"/>
</dbReference>
<dbReference type="GO" id="GO:0055085">
    <property type="term" value="P:transmembrane transport"/>
    <property type="evidence" value="ECO:0007669"/>
    <property type="project" value="InterPro"/>
</dbReference>
<proteinExistence type="predicted"/>
<dbReference type="Gene3D" id="3.40.190.170">
    <property type="entry name" value="Bacterial extracellular solute-binding protein, family 7"/>
    <property type="match status" value="1"/>
</dbReference>
<evidence type="ECO:0000313" key="3">
    <source>
        <dbReference type="EMBL" id="ANG63184.1"/>
    </source>
</evidence>
<dbReference type="EMBL" id="CP015839">
    <property type="protein sequence ID" value="ANG63184.1"/>
    <property type="molecule type" value="Genomic_DNA"/>
</dbReference>
<gene>
    <name evidence="3" type="ORF">A8C75_12345</name>
</gene>
<feature type="signal peptide" evidence="2">
    <location>
        <begin position="1"/>
        <end position="23"/>
    </location>
</feature>
<evidence type="ECO:0000256" key="2">
    <source>
        <dbReference type="SAM" id="SignalP"/>
    </source>
</evidence>
<dbReference type="Proteomes" id="UP000078070">
    <property type="component" value="Chromosome"/>
</dbReference>
<dbReference type="KEGG" id="mars:A8C75_12345"/>
<keyword evidence="4" id="KW-1185">Reference proteome</keyword>
<dbReference type="AlphaFoldDB" id="A0A1A9EYH2"/>
<feature type="chain" id="PRO_5008386539" evidence="2">
    <location>
        <begin position="24"/>
        <end position="332"/>
    </location>
</feature>
<sequence>MKNLTTATLATLISGLSLGQAVAAPSETMRCAHQFPPTHSLAVVIDKWASEIETLSDGDIDVQVFPANSLVSDKENIPAVAKGDIECAFALNFAWGRTLPAMLVTTAPFTFGDLDVWRKWPDSKAAAFLEDRLLDKGLKNVTWLFQTNTSVFTSNDKFLKSPDDFKGIKIRGLVPPFNAGLEKMGASPVSMSGGEVYQALSTGVIDAALTDIAAAVSRKYYEVQDHMSVVPVISVYAHGFVNPKWYDGLSAKNQDALSKAGHMAAIWAVDESGAAVADAPAQLEAQGVKLHWTTPQEQQAMADVMLPAFNESFGKWAGEDSEELVKLVQELK</sequence>